<dbReference type="Pfam" id="PF12392">
    <property type="entry name" value="DUF3656"/>
    <property type="match status" value="1"/>
</dbReference>
<protein>
    <recommendedName>
        <fullName evidence="1">Peptidase U32 collagenase domain-containing protein</fullName>
    </recommendedName>
</protein>
<evidence type="ECO:0000259" key="1">
    <source>
        <dbReference type="Pfam" id="PF12392"/>
    </source>
</evidence>
<comment type="caution">
    <text evidence="2">The sequence shown here is derived from an EMBL/GenBank/DDBJ whole genome shotgun (WGS) entry which is preliminary data.</text>
</comment>
<organism evidence="2">
    <name type="scientific">bioreactor metagenome</name>
    <dbReference type="NCBI Taxonomy" id="1076179"/>
    <lineage>
        <taxon>unclassified sequences</taxon>
        <taxon>metagenomes</taxon>
        <taxon>ecological metagenomes</taxon>
    </lineage>
</organism>
<dbReference type="InterPro" id="IPR001539">
    <property type="entry name" value="Peptidase_U32"/>
</dbReference>
<gene>
    <name evidence="2" type="ORF">SDC9_50878</name>
</gene>
<dbReference type="EMBL" id="VSSQ01001052">
    <property type="protein sequence ID" value="MPM04600.1"/>
    <property type="molecule type" value="Genomic_DNA"/>
</dbReference>
<accession>A0A644WLE6</accession>
<dbReference type="PANTHER" id="PTHR30217">
    <property type="entry name" value="PEPTIDASE U32 FAMILY"/>
    <property type="match status" value="1"/>
</dbReference>
<evidence type="ECO:0000313" key="2">
    <source>
        <dbReference type="EMBL" id="MPM04600.1"/>
    </source>
</evidence>
<reference evidence="2" key="1">
    <citation type="submission" date="2019-08" db="EMBL/GenBank/DDBJ databases">
        <authorList>
            <person name="Kucharzyk K."/>
            <person name="Murdoch R.W."/>
            <person name="Higgins S."/>
            <person name="Loffler F."/>
        </authorList>
    </citation>
    <scope>NUCLEOTIDE SEQUENCE</scope>
</reference>
<sequence length="742" mass="82723">MTELALPAGSLQAALTAFAEGADAVYLGMKSFSARKMATNFSFEDLAKLRQVALTQDKKIYVTVNTLVDDSQLGEVVQTLKQIAFIGCDGIIVQDLGLVQIIRTLFPSLSLHASTQLAVHTVGGVRELVRLGFERVVLARELTFEEIKYIREACPDVQLKVFIHGALCYSFSGLCTASEQLCGRSANCGACAQICRNYFSVSADPAVSEVLSPIPEGQRDGWFFSMSDLKAGPVAKQLQDLGIESLKVEGRMKSPAYTSLAARYYRAVLDGQSDTEELDEALSIVFSRRQTGGWLAGYGRTKQDFSIRRTPTLGSTSFPSHRGLKAGTVLLVKEGRALVRLERKLSLRDGLMYFTKGTREPIETVKFGLSQLIDQRGRSITEAYKGDTVQINLPASSAVPKAGELIMVISRHDQNTALLSEALPPVKKPIDMSITITDEGLTLSSSQGTQFFALQVSKANKKQETKANLTQIFSQSDTSYFTLGSLTLENRTKYGLDELFLPLSSLKAARRAWYESLDRNLARFFTSTEEHKIVADKQEMETLPPRSALQTDAPLPFLDLKVLRRKVEEGASPSSLLFTFEDRLFLPLSPVMFDERQFNADLDELIEALRNEGVLQQVRFGLNNIGQVSYFEERQLACFFDIYLYLANSEAANLALSMGLNLKGGYLWMERHEGDFSSWPFIPAIVEESFKPPLFISRSCFRRDSLMQSCEHCPHRGSWYVKGDKERYKVLVEDCITYLVRA</sequence>
<dbReference type="AlphaFoldDB" id="A0A644WLE6"/>
<dbReference type="InterPro" id="IPR051454">
    <property type="entry name" value="RNA/ubiquinone_mod_enzymes"/>
</dbReference>
<dbReference type="Pfam" id="PF01136">
    <property type="entry name" value="Peptidase_U32"/>
    <property type="match status" value="1"/>
</dbReference>
<dbReference type="PANTHER" id="PTHR30217:SF10">
    <property type="entry name" value="23S RRNA 5-HYDROXYCYTIDINE C2501 SYNTHASE"/>
    <property type="match status" value="1"/>
</dbReference>
<name>A0A644WLE6_9ZZZZ</name>
<dbReference type="InterPro" id="IPR020988">
    <property type="entry name" value="Pept_U32_collagenase"/>
</dbReference>
<feature type="domain" description="Peptidase U32 collagenase" evidence="1">
    <location>
        <begin position="423"/>
        <end position="520"/>
    </location>
</feature>
<proteinExistence type="predicted"/>